<evidence type="ECO:0000313" key="2">
    <source>
        <dbReference type="Proteomes" id="UP000265520"/>
    </source>
</evidence>
<name>A0A392P0J2_9FABA</name>
<proteinExistence type="predicted"/>
<comment type="caution">
    <text evidence="1">The sequence shown here is derived from an EMBL/GenBank/DDBJ whole genome shotgun (WGS) entry which is preliminary data.</text>
</comment>
<evidence type="ECO:0000313" key="1">
    <source>
        <dbReference type="EMBL" id="MCI04876.1"/>
    </source>
</evidence>
<gene>
    <name evidence="1" type="ORF">A2U01_0025924</name>
</gene>
<sequence length="56" mass="6236">RFWLRKYLGTNLVHGLQSVCSCTDAVMEKLDGRGDAIKVTQGVLGMKLFKWHTGIG</sequence>
<organism evidence="1 2">
    <name type="scientific">Trifolium medium</name>
    <dbReference type="NCBI Taxonomy" id="97028"/>
    <lineage>
        <taxon>Eukaryota</taxon>
        <taxon>Viridiplantae</taxon>
        <taxon>Streptophyta</taxon>
        <taxon>Embryophyta</taxon>
        <taxon>Tracheophyta</taxon>
        <taxon>Spermatophyta</taxon>
        <taxon>Magnoliopsida</taxon>
        <taxon>eudicotyledons</taxon>
        <taxon>Gunneridae</taxon>
        <taxon>Pentapetalae</taxon>
        <taxon>rosids</taxon>
        <taxon>fabids</taxon>
        <taxon>Fabales</taxon>
        <taxon>Fabaceae</taxon>
        <taxon>Papilionoideae</taxon>
        <taxon>50 kb inversion clade</taxon>
        <taxon>NPAAA clade</taxon>
        <taxon>Hologalegina</taxon>
        <taxon>IRL clade</taxon>
        <taxon>Trifolieae</taxon>
        <taxon>Trifolium</taxon>
    </lineage>
</organism>
<keyword evidence="2" id="KW-1185">Reference proteome</keyword>
<accession>A0A392P0J2</accession>
<feature type="non-terminal residue" evidence="1">
    <location>
        <position position="1"/>
    </location>
</feature>
<reference evidence="1 2" key="1">
    <citation type="journal article" date="2018" name="Front. Plant Sci.">
        <title>Red Clover (Trifolium pratense) and Zigzag Clover (T. medium) - A Picture of Genomic Similarities and Differences.</title>
        <authorList>
            <person name="Dluhosova J."/>
            <person name="Istvanek J."/>
            <person name="Nedelnik J."/>
            <person name="Repkova J."/>
        </authorList>
    </citation>
    <scope>NUCLEOTIDE SEQUENCE [LARGE SCALE GENOMIC DNA]</scope>
    <source>
        <strain evidence="2">cv. 10/8</strain>
        <tissue evidence="1">Leaf</tissue>
    </source>
</reference>
<dbReference type="Proteomes" id="UP000265520">
    <property type="component" value="Unassembled WGS sequence"/>
</dbReference>
<dbReference type="AlphaFoldDB" id="A0A392P0J2"/>
<dbReference type="EMBL" id="LXQA010056817">
    <property type="protein sequence ID" value="MCI04876.1"/>
    <property type="molecule type" value="Genomic_DNA"/>
</dbReference>
<protein>
    <submittedName>
        <fullName evidence="1">Uncharacterized protein</fullName>
    </submittedName>
</protein>